<dbReference type="InterPro" id="IPR037069">
    <property type="entry name" value="AcylCoA_DH/ox_N_sf"/>
</dbReference>
<evidence type="ECO:0000259" key="10">
    <source>
        <dbReference type="Pfam" id="PF00441"/>
    </source>
</evidence>
<evidence type="ECO:0000259" key="12">
    <source>
        <dbReference type="Pfam" id="PF02771"/>
    </source>
</evidence>
<dbReference type="Proteomes" id="UP000195221">
    <property type="component" value="Unassembled WGS sequence"/>
</dbReference>
<comment type="cofactor">
    <cofactor evidence="1">
        <name>FAD</name>
        <dbReference type="ChEBI" id="CHEBI:57692"/>
    </cofactor>
</comment>
<dbReference type="Pfam" id="PF12806">
    <property type="entry name" value="Acyl-CoA_dh_C"/>
    <property type="match status" value="1"/>
</dbReference>
<comment type="caution">
    <text evidence="14">The sequence shown here is derived from an EMBL/GenBank/DDBJ whole genome shotgun (WGS) entry which is preliminary data.</text>
</comment>
<dbReference type="InterPro" id="IPR046373">
    <property type="entry name" value="Acyl-CoA_Oxase/DH_mid-dom_sf"/>
</dbReference>
<sequence length="596" mass="64071">MSYHAPVKDMLFVMKELADIEGISALPGFEDASLDTARAVLEEAARFNGEVVAPLNVEGDRNPSAWKDGAVITTPGFKEAFRQFGEGGWQGVLHPVEYDGQGLPKLIATPCIEMLNAANLSFALCPLLTDGAIEALLTAGTEEQKQLYVPKLISGEWTGTMNLTEPQAGSDLALVRTRAEPQGDGTFKLFGTKIFITYGEHDMAKNIAHLVLARTPGAPDGVKGISLFIVPKFLTDKTGQLGERNDVHCVSIEHKLGIKASPTAVLQFGDHGGAVGELIGEENRGLEYMFIMMNAARFAVGLQGVAVSERAYQQAVAFAKDRVQSRPVDGSAKQPVSIIHHPDVRRMLVTMRSLTEASRALAYVAAAHCDLAHHHPDEAARAQHQAIYEFLVPVVKGWSTELSIDVTSLGVQVHGGMGFIEETGAAQHYRDARILTIYEGTTAIQANDLIGRKTVRDGGATALAILAQMDQTIALLADREGQAFKSMHRHLSAGSLALARVVEFMVAKVKSDPNAVFAGSVPYLKLAGIVLGGWQMARALLVASDKRAEDEAFHGAKIATAQFFAEHVLSQAPGIEASIVSANGQEGYLAMREEQF</sequence>
<keyword evidence="5" id="KW-0560">Oxidoreductase</keyword>
<dbReference type="SUPFAM" id="SSF56645">
    <property type="entry name" value="Acyl-CoA dehydrogenase NM domain-like"/>
    <property type="match status" value="1"/>
</dbReference>
<evidence type="ECO:0000256" key="3">
    <source>
        <dbReference type="ARBA" id="ARBA00022630"/>
    </source>
</evidence>
<reference evidence="14 15" key="1">
    <citation type="submission" date="2017-03" db="EMBL/GenBank/DDBJ databases">
        <title>Genome analysis of strain PAMC 26577.</title>
        <authorList>
            <person name="Oh H.-M."/>
            <person name="Yang J.-A."/>
        </authorList>
    </citation>
    <scope>NUCLEOTIDE SEQUENCE [LARGE SCALE GENOMIC DNA]</scope>
    <source>
        <strain evidence="14 15">PAMC 26577</strain>
    </source>
</reference>
<evidence type="ECO:0000256" key="8">
    <source>
        <dbReference type="ARBA" id="ARBA00066694"/>
    </source>
</evidence>
<feature type="domain" description="Acetyl-CoA dehydrogenase-like C-terminal" evidence="13">
    <location>
        <begin position="466"/>
        <end position="582"/>
    </location>
</feature>
<keyword evidence="3" id="KW-0285">Flavoprotein</keyword>
<dbReference type="Pfam" id="PF00441">
    <property type="entry name" value="Acyl-CoA_dh_1"/>
    <property type="match status" value="1"/>
</dbReference>
<name>A0A242MAC0_CABSO</name>
<evidence type="ECO:0000256" key="9">
    <source>
        <dbReference type="ARBA" id="ARBA00069043"/>
    </source>
</evidence>
<accession>A0A242MAC0</accession>
<evidence type="ECO:0000256" key="5">
    <source>
        <dbReference type="ARBA" id="ARBA00023002"/>
    </source>
</evidence>
<dbReference type="EMBL" id="NBTZ01000152">
    <property type="protein sequence ID" value="OTP67644.1"/>
    <property type="molecule type" value="Genomic_DNA"/>
</dbReference>
<dbReference type="Gene3D" id="1.10.540.10">
    <property type="entry name" value="Acyl-CoA dehydrogenase/oxidase, N-terminal domain"/>
    <property type="match status" value="1"/>
</dbReference>
<dbReference type="Gene3D" id="2.40.110.10">
    <property type="entry name" value="Butyryl-CoA Dehydrogenase, subunit A, domain 2"/>
    <property type="match status" value="1"/>
</dbReference>
<comment type="similarity">
    <text evidence="2">Belongs to the acyl-CoA dehydrogenase family.</text>
</comment>
<dbReference type="GO" id="GO:0016627">
    <property type="term" value="F:oxidoreductase activity, acting on the CH-CH group of donors"/>
    <property type="evidence" value="ECO:0007669"/>
    <property type="project" value="InterPro"/>
</dbReference>
<feature type="domain" description="Acyl-CoA dehydrogenase/oxidase C-terminal" evidence="10">
    <location>
        <begin position="283"/>
        <end position="449"/>
    </location>
</feature>
<dbReference type="GO" id="GO:0050660">
    <property type="term" value="F:flavin adenine dinucleotide binding"/>
    <property type="evidence" value="ECO:0007669"/>
    <property type="project" value="InterPro"/>
</dbReference>
<dbReference type="InterPro" id="IPR009100">
    <property type="entry name" value="AcylCoA_DH/oxidase_NM_dom_sf"/>
</dbReference>
<protein>
    <recommendedName>
        <fullName evidence="9">3-methylmercaptopropionyl-CoA dehydrogenase</fullName>
        <ecNumber evidence="8">1.3.99.41</ecNumber>
    </recommendedName>
</protein>
<evidence type="ECO:0000313" key="15">
    <source>
        <dbReference type="Proteomes" id="UP000195221"/>
    </source>
</evidence>
<dbReference type="InterPro" id="IPR006091">
    <property type="entry name" value="Acyl-CoA_Oxase/DH_mid-dom"/>
</dbReference>
<evidence type="ECO:0000256" key="2">
    <source>
        <dbReference type="ARBA" id="ARBA00009347"/>
    </source>
</evidence>
<dbReference type="InterPro" id="IPR052166">
    <property type="entry name" value="Diverse_Acyl-CoA_DH"/>
</dbReference>
<keyword evidence="4" id="KW-0274">FAD</keyword>
<organism evidence="14 15">
    <name type="scientific">Caballeronia sordidicola</name>
    <name type="common">Burkholderia sordidicola</name>
    <dbReference type="NCBI Taxonomy" id="196367"/>
    <lineage>
        <taxon>Bacteria</taxon>
        <taxon>Pseudomonadati</taxon>
        <taxon>Pseudomonadota</taxon>
        <taxon>Betaproteobacteria</taxon>
        <taxon>Burkholderiales</taxon>
        <taxon>Burkholderiaceae</taxon>
        <taxon>Caballeronia</taxon>
    </lineage>
</organism>
<evidence type="ECO:0000256" key="4">
    <source>
        <dbReference type="ARBA" id="ARBA00022827"/>
    </source>
</evidence>
<evidence type="ECO:0000313" key="14">
    <source>
        <dbReference type="EMBL" id="OTP67644.1"/>
    </source>
</evidence>
<evidence type="ECO:0000259" key="13">
    <source>
        <dbReference type="Pfam" id="PF12806"/>
    </source>
</evidence>
<dbReference type="RefSeq" id="WP_075359653.1">
    <property type="nucleotide sequence ID" value="NZ_MSRG01000077.1"/>
</dbReference>
<comment type="catalytic activity">
    <reaction evidence="6">
        <text>3-(methylsulfanyl)propanoyl-CoA + oxidized [electron-transfer flavoprotein] + H(+) = 3-(methylsulfanyl)acryloyl-CoA + reduced [electron-transfer flavoprotein]</text>
        <dbReference type="Rhea" id="RHEA:52612"/>
        <dbReference type="Rhea" id="RHEA-COMP:10685"/>
        <dbReference type="Rhea" id="RHEA-COMP:10686"/>
        <dbReference type="ChEBI" id="CHEBI:15378"/>
        <dbReference type="ChEBI" id="CHEBI:57692"/>
        <dbReference type="ChEBI" id="CHEBI:58307"/>
        <dbReference type="ChEBI" id="CHEBI:82815"/>
        <dbReference type="ChEBI" id="CHEBI:84994"/>
        <dbReference type="EC" id="1.3.99.41"/>
    </reaction>
    <physiologicalReaction direction="left-to-right" evidence="6">
        <dbReference type="Rhea" id="RHEA:52613"/>
    </physiologicalReaction>
</comment>
<proteinExistence type="inferred from homology"/>
<feature type="domain" description="Acyl-CoA dehydrogenase/oxidase N-terminal" evidence="12">
    <location>
        <begin position="37"/>
        <end position="156"/>
    </location>
</feature>
<dbReference type="Gene3D" id="1.20.140.10">
    <property type="entry name" value="Butyryl-CoA Dehydrogenase, subunit A, domain 3"/>
    <property type="match status" value="1"/>
</dbReference>
<gene>
    <name evidence="14" type="ORF">PAMC26577_36315</name>
</gene>
<dbReference type="InterPro" id="IPR009075">
    <property type="entry name" value="AcylCo_DH/oxidase_C"/>
</dbReference>
<evidence type="ECO:0000259" key="11">
    <source>
        <dbReference type="Pfam" id="PF02770"/>
    </source>
</evidence>
<dbReference type="SUPFAM" id="SSF47203">
    <property type="entry name" value="Acyl-CoA dehydrogenase C-terminal domain-like"/>
    <property type="match status" value="1"/>
</dbReference>
<dbReference type="PANTHER" id="PTHR42803:SF1">
    <property type="entry name" value="BROAD-SPECIFICITY LINEAR ACYL-COA DEHYDROGENASE FADE5"/>
    <property type="match status" value="1"/>
</dbReference>
<dbReference type="Pfam" id="PF02771">
    <property type="entry name" value="Acyl-CoA_dh_N"/>
    <property type="match status" value="1"/>
</dbReference>
<dbReference type="EC" id="1.3.99.41" evidence="8"/>
<dbReference type="InterPro" id="IPR013786">
    <property type="entry name" value="AcylCoA_DH/ox_N"/>
</dbReference>
<evidence type="ECO:0000256" key="7">
    <source>
        <dbReference type="ARBA" id="ARBA00058683"/>
    </source>
</evidence>
<comment type="function">
    <text evidence="7">Involved in the assimilation of dimethylsulphoniopropionate (DMSP), an important compound in the fixation of carbon in marine phytoplankton, by mediating the conversion of 3-(methylthio)propanoyl-CoA (MMPA-CoA) to 3-(methylthio)acryloyl-CoA (MTA-CoA).</text>
</comment>
<dbReference type="AlphaFoldDB" id="A0A242MAC0"/>
<dbReference type="InterPro" id="IPR025878">
    <property type="entry name" value="Acyl-CoA_dh-like_C_dom"/>
</dbReference>
<dbReference type="PANTHER" id="PTHR42803">
    <property type="entry name" value="ACYL-COA DEHYDROGENASE"/>
    <property type="match status" value="1"/>
</dbReference>
<dbReference type="Pfam" id="PF02770">
    <property type="entry name" value="Acyl-CoA_dh_M"/>
    <property type="match status" value="1"/>
</dbReference>
<dbReference type="InterPro" id="IPR036250">
    <property type="entry name" value="AcylCo_DH-like_C"/>
</dbReference>
<evidence type="ECO:0000256" key="1">
    <source>
        <dbReference type="ARBA" id="ARBA00001974"/>
    </source>
</evidence>
<feature type="domain" description="Acyl-CoA oxidase/dehydrogenase middle" evidence="11">
    <location>
        <begin position="161"/>
        <end position="270"/>
    </location>
</feature>
<dbReference type="FunFam" id="2.40.110.10:FF:000031">
    <property type="entry name" value="Acyl-CoA dehydrogenase, putative"/>
    <property type="match status" value="1"/>
</dbReference>
<evidence type="ECO:0000256" key="6">
    <source>
        <dbReference type="ARBA" id="ARBA00051388"/>
    </source>
</evidence>